<protein>
    <submittedName>
        <fullName evidence="1">Uncharacterized protein</fullName>
    </submittedName>
</protein>
<accession>A0A9Q0Y2U8</accession>
<gene>
    <name evidence="1" type="ORF">JRQ81_012056</name>
</gene>
<reference evidence="1" key="1">
    <citation type="journal article" date="2023" name="DNA Res.">
        <title>Chromosome-level genome assembly of Phrynocephalus forsythii using third-generation DNA sequencing and Hi-C analysis.</title>
        <authorList>
            <person name="Qi Y."/>
            <person name="Zhao W."/>
            <person name="Zhao Y."/>
            <person name="Niu C."/>
            <person name="Cao S."/>
            <person name="Zhang Y."/>
        </authorList>
    </citation>
    <scope>NUCLEOTIDE SEQUENCE</scope>
    <source>
        <tissue evidence="1">Muscle</tissue>
    </source>
</reference>
<organism evidence="1 2">
    <name type="scientific">Phrynocephalus forsythii</name>
    <dbReference type="NCBI Taxonomy" id="171643"/>
    <lineage>
        <taxon>Eukaryota</taxon>
        <taxon>Metazoa</taxon>
        <taxon>Chordata</taxon>
        <taxon>Craniata</taxon>
        <taxon>Vertebrata</taxon>
        <taxon>Euteleostomi</taxon>
        <taxon>Lepidosauria</taxon>
        <taxon>Squamata</taxon>
        <taxon>Bifurcata</taxon>
        <taxon>Unidentata</taxon>
        <taxon>Episquamata</taxon>
        <taxon>Toxicofera</taxon>
        <taxon>Iguania</taxon>
        <taxon>Acrodonta</taxon>
        <taxon>Agamidae</taxon>
        <taxon>Agaminae</taxon>
        <taxon>Phrynocephalus</taxon>
    </lineage>
</organism>
<sequence>MLLASKQEKLERNGCSMLFVHRLAIITAFACKCHSAVPSLRSPLKATECVADLNRVIVSQPSQDRMNHDLGAEHLATVSVTIC</sequence>
<evidence type="ECO:0000313" key="2">
    <source>
        <dbReference type="Proteomes" id="UP001142489"/>
    </source>
</evidence>
<dbReference type="Proteomes" id="UP001142489">
    <property type="component" value="Unassembled WGS sequence"/>
</dbReference>
<keyword evidence="2" id="KW-1185">Reference proteome</keyword>
<dbReference type="EMBL" id="JAPFRF010000003">
    <property type="protein sequence ID" value="KAJ7338417.1"/>
    <property type="molecule type" value="Genomic_DNA"/>
</dbReference>
<comment type="caution">
    <text evidence="1">The sequence shown here is derived from an EMBL/GenBank/DDBJ whole genome shotgun (WGS) entry which is preliminary data.</text>
</comment>
<name>A0A9Q0Y2U8_9SAUR</name>
<evidence type="ECO:0000313" key="1">
    <source>
        <dbReference type="EMBL" id="KAJ7338417.1"/>
    </source>
</evidence>
<feature type="non-terminal residue" evidence="1">
    <location>
        <position position="83"/>
    </location>
</feature>
<dbReference type="AlphaFoldDB" id="A0A9Q0Y2U8"/>
<proteinExistence type="predicted"/>